<dbReference type="STRING" id="1163617.SCD_n02392"/>
<dbReference type="OrthoDB" id="9803010at2"/>
<dbReference type="Gene3D" id="3.40.50.720">
    <property type="entry name" value="NAD(P)-binding Rossmann-like Domain"/>
    <property type="match status" value="1"/>
</dbReference>
<sequence>MGGHFLLLGGGFIGQALARRLTELGKKVMVVARNAPPHALPGVIWRKSDLSDAALLGDVLPDCHAVIHLATTSTPGTYSREPLREAEENLRPLLQLMHALDSYPTIPLVYLSSGGVIYGNPETLPVTEEHGLVPLSYHAAGKAAAEHFLGVFARQGHRVIILRPSNAYGPGQPFKTGFGVIPTLLEHLLRGTPMEIWGDGETVRDYLYIDDLVEACLKALHHPASGTFNVGSGEGHSLNELCRLAERVTSRQLELHYRPARGGDVKAVVLDVDRIRREMGWVPQVDLEEGLRRTWTKLLDEA</sequence>
<dbReference type="PANTHER" id="PTHR43245">
    <property type="entry name" value="BIFUNCTIONAL POLYMYXIN RESISTANCE PROTEIN ARNA"/>
    <property type="match status" value="1"/>
</dbReference>
<accession>S6AAS5</accession>
<organism evidence="2 3">
    <name type="scientific">Sulfuricella denitrificans (strain DSM 22764 / NBRC 105220 / skB26)</name>
    <dbReference type="NCBI Taxonomy" id="1163617"/>
    <lineage>
        <taxon>Bacteria</taxon>
        <taxon>Pseudomonadati</taxon>
        <taxon>Pseudomonadota</taxon>
        <taxon>Betaproteobacteria</taxon>
        <taxon>Nitrosomonadales</taxon>
        <taxon>Sulfuricellaceae</taxon>
        <taxon>Sulfuricella</taxon>
    </lineage>
</organism>
<dbReference type="Proteomes" id="UP000015559">
    <property type="component" value="Chromosome"/>
</dbReference>
<dbReference type="PANTHER" id="PTHR43245:SF13">
    <property type="entry name" value="UDP-D-APIOSE_UDP-D-XYLOSE SYNTHASE 2"/>
    <property type="match status" value="1"/>
</dbReference>
<dbReference type="KEGG" id="sdr:SCD_n02392"/>
<gene>
    <name evidence="2" type="ORF">SCD_n02392</name>
</gene>
<evidence type="ECO:0000313" key="3">
    <source>
        <dbReference type="Proteomes" id="UP000015559"/>
    </source>
</evidence>
<dbReference type="eggNOG" id="COG0451">
    <property type="taxonomic scope" value="Bacteria"/>
</dbReference>
<dbReference type="HOGENOM" id="CLU_007383_1_7_4"/>
<feature type="domain" description="NAD-dependent epimerase/dehydratase" evidence="1">
    <location>
        <begin position="6"/>
        <end position="231"/>
    </location>
</feature>
<reference evidence="2 3" key="1">
    <citation type="journal article" date="2012" name="Appl. Environ. Microbiol.">
        <title>Draft genome sequence of a psychrotolerant sulfur-oxidizing bacterium, Sulfuricella denitrificans skB26, and proteomic insights into cold adaptation.</title>
        <authorList>
            <person name="Watanabe T."/>
            <person name="Kojima H."/>
            <person name="Fukui M."/>
        </authorList>
    </citation>
    <scope>NUCLEOTIDE SEQUENCE [LARGE SCALE GENOMIC DNA]</scope>
    <source>
        <strain evidence="3">skB26</strain>
    </source>
</reference>
<dbReference type="Pfam" id="PF01370">
    <property type="entry name" value="Epimerase"/>
    <property type="match status" value="1"/>
</dbReference>
<evidence type="ECO:0000259" key="1">
    <source>
        <dbReference type="Pfam" id="PF01370"/>
    </source>
</evidence>
<dbReference type="InterPro" id="IPR036291">
    <property type="entry name" value="NAD(P)-bd_dom_sf"/>
</dbReference>
<dbReference type="InterPro" id="IPR001509">
    <property type="entry name" value="Epimerase_deHydtase"/>
</dbReference>
<dbReference type="InterPro" id="IPR050177">
    <property type="entry name" value="Lipid_A_modif_metabolic_enz"/>
</dbReference>
<dbReference type="RefSeq" id="WP_009205397.1">
    <property type="nucleotide sequence ID" value="NC_022357.1"/>
</dbReference>
<dbReference type="Gene3D" id="3.90.25.10">
    <property type="entry name" value="UDP-galactose 4-epimerase, domain 1"/>
    <property type="match status" value="1"/>
</dbReference>
<protein>
    <submittedName>
        <fullName evidence="2">NAD-dependent epimerase/dehydratase</fullName>
    </submittedName>
</protein>
<dbReference type="EMBL" id="AP013066">
    <property type="protein sequence ID" value="BAN36200.1"/>
    <property type="molecule type" value="Genomic_DNA"/>
</dbReference>
<keyword evidence="3" id="KW-1185">Reference proteome</keyword>
<proteinExistence type="predicted"/>
<dbReference type="SUPFAM" id="SSF51735">
    <property type="entry name" value="NAD(P)-binding Rossmann-fold domains"/>
    <property type="match status" value="1"/>
</dbReference>
<name>S6AAS5_SULDS</name>
<dbReference type="PRINTS" id="PR01713">
    <property type="entry name" value="NUCEPIMERASE"/>
</dbReference>
<evidence type="ECO:0000313" key="2">
    <source>
        <dbReference type="EMBL" id="BAN36200.1"/>
    </source>
</evidence>
<dbReference type="AlphaFoldDB" id="S6AAS5"/>